<dbReference type="InterPro" id="IPR009050">
    <property type="entry name" value="Globin-like_sf"/>
</dbReference>
<sequence length="126" mass="13448">MTAEAPSHYDRLGGAPTIKEAVDRFYVRLLDDAELAHYFVDTDVAQLKRHQVLLLSQVLGGPTEYSGRELSAAHRGLAITEAHYDKVGAHLLGVLAEMGAPADIADAVAQTLKAVRDDIVDPAAGS</sequence>
<name>A0A841FVY9_9ACTN</name>
<dbReference type="PIRSF" id="PIRSF002030">
    <property type="entry name" value="Globin_Protozoa/Cyanobacteria"/>
    <property type="match status" value="1"/>
</dbReference>
<evidence type="ECO:0000313" key="9">
    <source>
        <dbReference type="EMBL" id="MBB6038923.1"/>
    </source>
</evidence>
<dbReference type="GO" id="GO:0005344">
    <property type="term" value="F:oxygen carrier activity"/>
    <property type="evidence" value="ECO:0007669"/>
    <property type="project" value="UniProtKB-UniRule"/>
</dbReference>
<keyword evidence="2 6" id="KW-0813">Transport</keyword>
<keyword evidence="3 6" id="KW-0349">Heme</keyword>
<dbReference type="GO" id="GO:0019825">
    <property type="term" value="F:oxygen binding"/>
    <property type="evidence" value="ECO:0007669"/>
    <property type="project" value="InterPro"/>
</dbReference>
<keyword evidence="6" id="KW-0561">Oxygen transport</keyword>
<feature type="binding site" description="proximal binding residue" evidence="7">
    <location>
        <position position="74"/>
    </location>
    <ligand>
        <name>heme</name>
        <dbReference type="ChEBI" id="CHEBI:30413"/>
    </ligand>
    <ligandPart>
        <name>Fe</name>
        <dbReference type="ChEBI" id="CHEBI:18248"/>
    </ligandPart>
</feature>
<evidence type="ECO:0000256" key="3">
    <source>
        <dbReference type="ARBA" id="ARBA00022617"/>
    </source>
</evidence>
<keyword evidence="10" id="KW-1185">Reference proteome</keyword>
<evidence type="ECO:0000256" key="4">
    <source>
        <dbReference type="ARBA" id="ARBA00022723"/>
    </source>
</evidence>
<comment type="caution">
    <text evidence="9">The sequence shown here is derived from an EMBL/GenBank/DDBJ whole genome shotgun (WGS) entry which is preliminary data.</text>
</comment>
<evidence type="ECO:0000256" key="5">
    <source>
        <dbReference type="ARBA" id="ARBA00023004"/>
    </source>
</evidence>
<dbReference type="InterPro" id="IPR001486">
    <property type="entry name" value="Hemoglobin_trunc"/>
</dbReference>
<evidence type="ECO:0000313" key="10">
    <source>
        <dbReference type="Proteomes" id="UP000548476"/>
    </source>
</evidence>
<reference evidence="9 10" key="1">
    <citation type="submission" date="2020-08" db="EMBL/GenBank/DDBJ databases">
        <title>Genomic Encyclopedia of Type Strains, Phase IV (KMG-IV): sequencing the most valuable type-strain genomes for metagenomic binning, comparative biology and taxonomic classification.</title>
        <authorList>
            <person name="Goeker M."/>
        </authorList>
    </citation>
    <scope>NUCLEOTIDE SEQUENCE [LARGE SCALE GENOMIC DNA]</scope>
    <source>
        <strain evidence="9 10">YIM 65646</strain>
    </source>
</reference>
<evidence type="ECO:0000256" key="1">
    <source>
        <dbReference type="ARBA" id="ARBA00009660"/>
    </source>
</evidence>
<dbReference type="Proteomes" id="UP000548476">
    <property type="component" value="Unassembled WGS sequence"/>
</dbReference>
<dbReference type="InterPro" id="IPR016339">
    <property type="entry name" value="Hemoglobin_trunc_I"/>
</dbReference>
<dbReference type="RefSeq" id="WP_184791858.1">
    <property type="nucleotide sequence ID" value="NZ_BONT01000055.1"/>
</dbReference>
<dbReference type="GO" id="GO:0020037">
    <property type="term" value="F:heme binding"/>
    <property type="evidence" value="ECO:0007669"/>
    <property type="project" value="InterPro"/>
</dbReference>
<dbReference type="AlphaFoldDB" id="A0A841FVY9"/>
<evidence type="ECO:0000256" key="2">
    <source>
        <dbReference type="ARBA" id="ARBA00022448"/>
    </source>
</evidence>
<feature type="binding site" description="distal binding residue" evidence="8">
    <location>
        <position position="50"/>
    </location>
    <ligand>
        <name>heme</name>
        <dbReference type="ChEBI" id="CHEBI:30413"/>
    </ligand>
    <ligandPart>
        <name>Fe</name>
        <dbReference type="ChEBI" id="CHEBI:18248"/>
    </ligandPart>
</feature>
<evidence type="ECO:0000256" key="7">
    <source>
        <dbReference type="PIRSR" id="PIRSR002030-1"/>
    </source>
</evidence>
<dbReference type="EMBL" id="JACHGT010000019">
    <property type="protein sequence ID" value="MBB6038923.1"/>
    <property type="molecule type" value="Genomic_DNA"/>
</dbReference>
<dbReference type="InterPro" id="IPR012292">
    <property type="entry name" value="Globin/Proto"/>
</dbReference>
<dbReference type="SUPFAM" id="SSF46458">
    <property type="entry name" value="Globin-like"/>
    <property type="match status" value="1"/>
</dbReference>
<organism evidence="9 10">
    <name type="scientific">Phytomonospora endophytica</name>
    <dbReference type="NCBI Taxonomy" id="714109"/>
    <lineage>
        <taxon>Bacteria</taxon>
        <taxon>Bacillati</taxon>
        <taxon>Actinomycetota</taxon>
        <taxon>Actinomycetes</taxon>
        <taxon>Micromonosporales</taxon>
        <taxon>Micromonosporaceae</taxon>
        <taxon>Phytomonospora</taxon>
    </lineage>
</organism>
<comment type="similarity">
    <text evidence="1 6">Belongs to the truncated hemoglobin family. Group I subfamily.</text>
</comment>
<dbReference type="CDD" id="cd00454">
    <property type="entry name" value="TrHb1_N"/>
    <property type="match status" value="1"/>
</dbReference>
<dbReference type="GO" id="GO:0046872">
    <property type="term" value="F:metal ion binding"/>
    <property type="evidence" value="ECO:0007669"/>
    <property type="project" value="UniProtKB-UniRule"/>
</dbReference>
<dbReference type="Pfam" id="PF01152">
    <property type="entry name" value="Bac_globin"/>
    <property type="match status" value="1"/>
</dbReference>
<proteinExistence type="inferred from homology"/>
<keyword evidence="5 6" id="KW-0408">Iron</keyword>
<evidence type="ECO:0000256" key="8">
    <source>
        <dbReference type="PIRSR" id="PIRSR601486-1"/>
    </source>
</evidence>
<evidence type="ECO:0000256" key="6">
    <source>
        <dbReference type="PIRNR" id="PIRNR002030"/>
    </source>
</evidence>
<dbReference type="Gene3D" id="1.10.490.10">
    <property type="entry name" value="Globins"/>
    <property type="match status" value="1"/>
</dbReference>
<comment type="cofactor">
    <cofactor evidence="7">
        <name>heme</name>
        <dbReference type="ChEBI" id="CHEBI:30413"/>
    </cofactor>
    <text evidence="7">Binds 1 heme group per subunit.</text>
</comment>
<protein>
    <recommendedName>
        <fullName evidence="6">Group 1 truncated hemoglobin</fullName>
    </recommendedName>
</protein>
<feature type="binding site" description="distal binding residue" evidence="8">
    <location>
        <position position="74"/>
    </location>
    <ligand>
        <name>heme</name>
        <dbReference type="ChEBI" id="CHEBI:30413"/>
    </ligand>
    <ligandPart>
        <name>Fe</name>
        <dbReference type="ChEBI" id="CHEBI:18248"/>
    </ligandPart>
</feature>
<keyword evidence="4 6" id="KW-0479">Metal-binding</keyword>
<accession>A0A841FVY9</accession>
<gene>
    <name evidence="9" type="ORF">HNR73_006812</name>
</gene>